<dbReference type="Pfam" id="PF13358">
    <property type="entry name" value="DDE_3"/>
    <property type="match status" value="1"/>
</dbReference>
<accession>A0A0B7N3H2</accession>
<proteinExistence type="predicted"/>
<dbReference type="EMBL" id="LN722962">
    <property type="protein sequence ID" value="CEP09973.1"/>
    <property type="molecule type" value="Genomic_DNA"/>
</dbReference>
<keyword evidence="3" id="KW-1185">Reference proteome</keyword>
<dbReference type="SUPFAM" id="SSF46689">
    <property type="entry name" value="Homeodomain-like"/>
    <property type="match status" value="1"/>
</dbReference>
<feature type="domain" description="Tc1-like transposase DDE" evidence="1">
    <location>
        <begin position="326"/>
        <end position="411"/>
    </location>
</feature>
<dbReference type="Gene3D" id="3.30.420.10">
    <property type="entry name" value="Ribonuclease H-like superfamily/Ribonuclease H"/>
    <property type="match status" value="1"/>
</dbReference>
<dbReference type="GO" id="GO:0003676">
    <property type="term" value="F:nucleic acid binding"/>
    <property type="evidence" value="ECO:0007669"/>
    <property type="project" value="InterPro"/>
</dbReference>
<name>A0A0B7N3H2_9FUNG</name>
<dbReference type="PANTHER" id="PTHR46564:SF1">
    <property type="entry name" value="TRANSPOSASE"/>
    <property type="match status" value="1"/>
</dbReference>
<gene>
    <name evidence="2" type="primary">PARPA_03579.1 scaffold 8899</name>
</gene>
<dbReference type="OrthoDB" id="2428500at2759"/>
<sequence>MEEDPDFFQTDGIENQYQMEDDDEAEFAARNVTLMSYMRTVKASEEAMEIDHSLTDDLQQKDFEEDCEQEQQNKSQSYNNLLQKNKTKKTCRKYTREKVVEFCCLMQEGWPIKAAANKSGIILATAYRYAQYYSQHQEIPDIWKPRGPPKEHILGEVHELFIRKLIDQRGTYTLEYLRETLMQNFPQVVISKTAFYHFIRDNCALSIKKFQLISEYRNSDETKQKRRKALQEWLADKDMDFEKNCVFLDEAGFNLHISRTRRWSRQRKPCKVLKPKSKGRNITILGAISLAGIIDISLRVPEVLGSASKKRSADGKVFKVAAKIGTRTEHFYNYLQNVLDVLNKNNLLGQYIVMDIAPIHKNESIRQLIESKGHKCAYLPPYSPFLNPIEEFWSKVKYHVKRSALDTNDTLTRRITKACQTVTLSDCQGWIRHSISFFQDCLDLAEMM</sequence>
<dbReference type="InterPro" id="IPR047655">
    <property type="entry name" value="Transpos_IS630-like"/>
</dbReference>
<dbReference type="InterPro" id="IPR009057">
    <property type="entry name" value="Homeodomain-like_sf"/>
</dbReference>
<dbReference type="Proteomes" id="UP000054107">
    <property type="component" value="Unassembled WGS sequence"/>
</dbReference>
<evidence type="ECO:0000313" key="3">
    <source>
        <dbReference type="Proteomes" id="UP000054107"/>
    </source>
</evidence>
<protein>
    <recommendedName>
        <fullName evidence="1">Tc1-like transposase DDE domain-containing protein</fullName>
    </recommendedName>
</protein>
<evidence type="ECO:0000313" key="2">
    <source>
        <dbReference type="EMBL" id="CEP09973.1"/>
    </source>
</evidence>
<dbReference type="InterPro" id="IPR036397">
    <property type="entry name" value="RNaseH_sf"/>
</dbReference>
<dbReference type="PANTHER" id="PTHR46564">
    <property type="entry name" value="TRANSPOSASE"/>
    <property type="match status" value="1"/>
</dbReference>
<evidence type="ECO:0000259" key="1">
    <source>
        <dbReference type="Pfam" id="PF13358"/>
    </source>
</evidence>
<dbReference type="InterPro" id="IPR038717">
    <property type="entry name" value="Tc1-like_DDE_dom"/>
</dbReference>
<organism evidence="2 3">
    <name type="scientific">Parasitella parasitica</name>
    <dbReference type="NCBI Taxonomy" id="35722"/>
    <lineage>
        <taxon>Eukaryota</taxon>
        <taxon>Fungi</taxon>
        <taxon>Fungi incertae sedis</taxon>
        <taxon>Mucoromycota</taxon>
        <taxon>Mucoromycotina</taxon>
        <taxon>Mucoromycetes</taxon>
        <taxon>Mucorales</taxon>
        <taxon>Mucorineae</taxon>
        <taxon>Mucoraceae</taxon>
        <taxon>Parasitella</taxon>
    </lineage>
</organism>
<dbReference type="AlphaFoldDB" id="A0A0B7N3H2"/>
<reference evidence="2 3" key="1">
    <citation type="submission" date="2014-09" db="EMBL/GenBank/DDBJ databases">
        <authorList>
            <person name="Ellenberger Sabrina"/>
        </authorList>
    </citation>
    <scope>NUCLEOTIDE SEQUENCE [LARGE SCALE GENOMIC DNA]</scope>
    <source>
        <strain evidence="2 3">CBS 412.66</strain>
    </source>
</reference>
<dbReference type="NCBIfam" id="NF033545">
    <property type="entry name" value="transpos_IS630"/>
    <property type="match status" value="1"/>
</dbReference>